<feature type="region of interest" description="Disordered" evidence="1">
    <location>
        <begin position="446"/>
        <end position="499"/>
    </location>
</feature>
<feature type="compositionally biased region" description="Polar residues" evidence="1">
    <location>
        <begin position="446"/>
        <end position="457"/>
    </location>
</feature>
<evidence type="ECO:0000313" key="3">
    <source>
        <dbReference type="Proteomes" id="UP000283383"/>
    </source>
</evidence>
<keyword evidence="3" id="KW-1185">Reference proteome</keyword>
<reference evidence="2 3" key="1">
    <citation type="journal article" date="2018" name="BMC Genomics">
        <title>Comparative genome analyses reveal sequence features reflecting distinct modes of host-adaptation between dicot and monocot powdery mildew.</title>
        <authorList>
            <person name="Wu Y."/>
            <person name="Ma X."/>
            <person name="Pan Z."/>
            <person name="Kale S.D."/>
            <person name="Song Y."/>
            <person name="King H."/>
            <person name="Zhang Q."/>
            <person name="Presley C."/>
            <person name="Deng X."/>
            <person name="Wei C.I."/>
            <person name="Xiao S."/>
        </authorList>
    </citation>
    <scope>NUCLEOTIDE SEQUENCE [LARGE SCALE GENOMIC DNA]</scope>
    <source>
        <strain evidence="2">UMSG3</strain>
    </source>
</reference>
<protein>
    <submittedName>
        <fullName evidence="2">Putative gastric mucin-like protein</fullName>
    </submittedName>
</protein>
<feature type="compositionally biased region" description="Polar residues" evidence="1">
    <location>
        <begin position="821"/>
        <end position="850"/>
    </location>
</feature>
<dbReference type="AlphaFoldDB" id="A0A420HK44"/>
<evidence type="ECO:0000256" key="1">
    <source>
        <dbReference type="SAM" id="MobiDB-lite"/>
    </source>
</evidence>
<accession>A0A420HK44</accession>
<dbReference type="STRING" id="62708.A0A420HK44"/>
<feature type="region of interest" description="Disordered" evidence="1">
    <location>
        <begin position="819"/>
        <end position="869"/>
    </location>
</feature>
<dbReference type="EMBL" id="MCBQ01018626">
    <property type="protein sequence ID" value="RKF57792.1"/>
    <property type="molecule type" value="Genomic_DNA"/>
</dbReference>
<organism evidence="2 3">
    <name type="scientific">Golovinomyces cichoracearum</name>
    <dbReference type="NCBI Taxonomy" id="62708"/>
    <lineage>
        <taxon>Eukaryota</taxon>
        <taxon>Fungi</taxon>
        <taxon>Dikarya</taxon>
        <taxon>Ascomycota</taxon>
        <taxon>Pezizomycotina</taxon>
        <taxon>Leotiomycetes</taxon>
        <taxon>Erysiphales</taxon>
        <taxon>Erysiphaceae</taxon>
        <taxon>Golovinomyces</taxon>
    </lineage>
</organism>
<evidence type="ECO:0000313" key="2">
    <source>
        <dbReference type="EMBL" id="RKF57792.1"/>
    </source>
</evidence>
<gene>
    <name evidence="2" type="ORF">GcM3_186007</name>
</gene>
<dbReference type="Proteomes" id="UP000283383">
    <property type="component" value="Unassembled WGS sequence"/>
</dbReference>
<sequence>MPCLEAQQQNTSGKLIALEGDSEVISTHLRLLPPSQKILIIPPLQLCISKSCEQRPHNPKEYIKTVHADLTKRLNDARSFLQHTISDQQPRLVFMNGGTLRARAICIENICQNVTLGDIGAAESLFDDLVKDGMAGLLRQETENQEGGMISEKTKVEPNQPSSKNINSLENDLGVLANMTDTEGLKQLDKIYLEEDDKISWTIDGELFSDQLHETKHPKLSESLEFYKNPAENIVADTKDPIITRLDIEQSTCDKYDQISDFKKRTISLNSEQVLTPKLDESSKHEMHFLRRSAEFMPIVSPSFTANNYLTGVYVEDESDNSNELEFFNSDLSLPSTPPKLMESRSHSGVFSGDGISLKNPVAHYLQNNCHANEELGGMETSDEELNKPMFGLTEDFIIHFTEGSTDHILDSVLQSYQDSRYPSFRPSNWSINLSLGVDQYEIPSSPVSELSKSNETSAKHSRMHPPNRSSFDPYTSSGNTPCSKKLSPPTPSMTPPAISHSLDKNCKKIVTFSATSSNGIISVHNCFRRLLSNYLPAGENGYSQYYWPISPEADRLWKPVFGNWNISECLLKKTTVDRIIAFGCESNVKDDFKSQISGMVERVGFKKNGESRSGKLDIGYLILKALQNTNDPAIIQHTFDPFSEPSLIANLIIPQLESYFACNSSTQLLVLHFSSIHIPIIYALRDLLGKNLLKIAGIYSPLISTSTMFPPSPVSPKTASTRTTIIHSMKFGKSGNHTISSENISIPSSISTVSKIEADVDFSGFDYKISSLASDDEIIRFVSGIRQSLIEISNFYVPEPEPEPRTIVQVVEKYIPAPPSSYSMSNRPPSQHRSSAMENMKSQDGNYRPNSRRQSNKSKRHSSSAGLHNPLTEFVAKRSYATSIASSRRTHFSNMSGDLDGWENFDIGDDENDFDDYDRMILGSKMAGLVFGRQIFGAGYDDSKVVQHRVASKRKALKWLGLA</sequence>
<comment type="caution">
    <text evidence="2">The sequence shown here is derived from an EMBL/GenBank/DDBJ whole genome shotgun (WGS) entry which is preliminary data.</text>
</comment>
<proteinExistence type="predicted"/>
<name>A0A420HK44_9PEZI</name>
<feature type="compositionally biased region" description="Basic residues" evidence="1">
    <location>
        <begin position="851"/>
        <end position="863"/>
    </location>
</feature>
<feature type="compositionally biased region" description="Polar residues" evidence="1">
    <location>
        <begin position="468"/>
        <end position="483"/>
    </location>
</feature>